<dbReference type="Proteomes" id="UP000248484">
    <property type="component" value="Chromosome 4"/>
</dbReference>
<dbReference type="InterPro" id="IPR027845">
    <property type="entry name" value="DUF4548"/>
</dbReference>
<dbReference type="CTD" id="141565388"/>
<name>A0A9W2WKZ6_PHYMC</name>
<evidence type="ECO:0000313" key="1">
    <source>
        <dbReference type="Proteomes" id="UP000248484"/>
    </source>
</evidence>
<accession>A0A9W2WKZ6</accession>
<dbReference type="OrthoDB" id="9832160at2759"/>
<protein>
    <submittedName>
        <fullName evidence="2">Uncharacterized protein C1orf105 homolog</fullName>
    </submittedName>
</protein>
<proteinExistence type="predicted"/>
<dbReference type="GeneID" id="102980454"/>
<dbReference type="KEGG" id="pcad:102980454"/>
<dbReference type="RefSeq" id="XP_054939849.1">
    <property type="nucleotide sequence ID" value="XM_055083874.1"/>
</dbReference>
<dbReference type="AlphaFoldDB" id="A0A9W2WKZ6"/>
<dbReference type="Pfam" id="PF15081">
    <property type="entry name" value="DUF4548"/>
    <property type="match status" value="1"/>
</dbReference>
<dbReference type="PANTHER" id="PTHR39410">
    <property type="entry name" value="RIKEN CDNA 4930558K02 GENE"/>
    <property type="match status" value="1"/>
</dbReference>
<dbReference type="PANTHER" id="PTHR39410:SF1">
    <property type="entry name" value="RIKEN CDNA 4930558K02 GENE"/>
    <property type="match status" value="1"/>
</dbReference>
<organism evidence="1 2">
    <name type="scientific">Physeter macrocephalus</name>
    <name type="common">Sperm whale</name>
    <name type="synonym">Physeter catodon</name>
    <dbReference type="NCBI Taxonomy" id="9755"/>
    <lineage>
        <taxon>Eukaryota</taxon>
        <taxon>Metazoa</taxon>
        <taxon>Chordata</taxon>
        <taxon>Craniata</taxon>
        <taxon>Vertebrata</taxon>
        <taxon>Euteleostomi</taxon>
        <taxon>Mammalia</taxon>
        <taxon>Eutheria</taxon>
        <taxon>Laurasiatheria</taxon>
        <taxon>Artiodactyla</taxon>
        <taxon>Whippomorpha</taxon>
        <taxon>Cetacea</taxon>
        <taxon>Odontoceti</taxon>
        <taxon>Physeteridae</taxon>
        <taxon>Physeter</taxon>
    </lineage>
</organism>
<gene>
    <name evidence="2" type="primary">C4H1orf105</name>
</gene>
<keyword evidence="1" id="KW-1185">Reference proteome</keyword>
<sequence>MLNGETGTWRPKGKGERLGWEKRDYNGYFDGAPIMNSGPQLGTSHASVSVPRFDKIPWFSEASLINKPLVLSLLKRYPHSSASFLVSSKKDMNLPILFQVPDVLSKAGRNRRDPTLIRNKQLCSMCREMKMVQPRTMIIPDDLKLSSSNCISFRMLSLHPPKAQTVPKRPRDDIPTESVCYRLPILGPRTAVFRGLLSDAYKTLQEMQLSSLPKKEPVGKTMRQ</sequence>
<reference evidence="2" key="1">
    <citation type="submission" date="2025-08" db="UniProtKB">
        <authorList>
            <consortium name="RefSeq"/>
        </authorList>
    </citation>
    <scope>IDENTIFICATION</scope>
    <source>
        <tissue evidence="2">Muscle</tissue>
    </source>
</reference>
<evidence type="ECO:0000313" key="2">
    <source>
        <dbReference type="RefSeq" id="XP_054939849.1"/>
    </source>
</evidence>